<dbReference type="PANTHER" id="PTHR43179:SF12">
    <property type="entry name" value="GALACTOFURANOSYLTRANSFERASE GLFT2"/>
    <property type="match status" value="1"/>
</dbReference>
<feature type="transmembrane region" description="Helical" evidence="4">
    <location>
        <begin position="256"/>
        <end position="273"/>
    </location>
</feature>
<evidence type="ECO:0000256" key="3">
    <source>
        <dbReference type="ARBA" id="ARBA00022679"/>
    </source>
</evidence>
<dbReference type="Pfam" id="PF13632">
    <property type="entry name" value="Glyco_trans_2_3"/>
    <property type="match status" value="1"/>
</dbReference>
<evidence type="ECO:0000313" key="8">
    <source>
        <dbReference type="Proteomes" id="UP000606008"/>
    </source>
</evidence>
<evidence type="ECO:0000256" key="1">
    <source>
        <dbReference type="ARBA" id="ARBA00006739"/>
    </source>
</evidence>
<dbReference type="SUPFAM" id="SSF53448">
    <property type="entry name" value="Nucleotide-diphospho-sugar transferases"/>
    <property type="match status" value="1"/>
</dbReference>
<accession>A0ABX0QDG2</accession>
<evidence type="ECO:0000259" key="5">
    <source>
        <dbReference type="Pfam" id="PF00535"/>
    </source>
</evidence>
<dbReference type="Proteomes" id="UP000606008">
    <property type="component" value="Unassembled WGS sequence"/>
</dbReference>
<dbReference type="EMBL" id="WAEL01000001">
    <property type="protein sequence ID" value="NID09255.1"/>
    <property type="molecule type" value="Genomic_DNA"/>
</dbReference>
<evidence type="ECO:0000256" key="2">
    <source>
        <dbReference type="ARBA" id="ARBA00022676"/>
    </source>
</evidence>
<keyword evidence="4" id="KW-0472">Membrane</keyword>
<proteinExistence type="inferred from homology"/>
<keyword evidence="2" id="KW-0328">Glycosyltransferase</keyword>
<reference evidence="8" key="2">
    <citation type="submission" date="2023-07" db="EMBL/GenBank/DDBJ databases">
        <authorList>
            <person name="Jung D.-H."/>
        </authorList>
    </citation>
    <scope>NUCLEOTIDE SEQUENCE [LARGE SCALE GENOMIC DNA]</scope>
    <source>
        <strain evidence="8">JA-25</strain>
    </source>
</reference>
<comment type="similarity">
    <text evidence="1">Belongs to the glycosyltransferase 2 family.</text>
</comment>
<dbReference type="InterPro" id="IPR001173">
    <property type="entry name" value="Glyco_trans_2-like"/>
</dbReference>
<comment type="caution">
    <text evidence="7">The sequence shown here is derived from an EMBL/GenBank/DDBJ whole genome shotgun (WGS) entry which is preliminary data.</text>
</comment>
<reference evidence="8" key="1">
    <citation type="submission" date="2019-09" db="EMBL/GenBank/DDBJ databases">
        <authorList>
            <person name="Jung D.-H."/>
        </authorList>
    </citation>
    <scope>NUCLEOTIDE SEQUENCE [LARGE SCALE GENOMIC DNA]</scope>
    <source>
        <strain evidence="8">JA-25</strain>
    </source>
</reference>
<keyword evidence="3" id="KW-0808">Transferase</keyword>
<feature type="domain" description="Glycosyltransferase 2-like" evidence="6">
    <location>
        <begin position="129"/>
        <end position="270"/>
    </location>
</feature>
<keyword evidence="4" id="KW-1133">Transmembrane helix</keyword>
<protein>
    <submittedName>
        <fullName evidence="7">Glycosyltransferase family 2 protein</fullName>
    </submittedName>
</protein>
<dbReference type="Pfam" id="PF00535">
    <property type="entry name" value="Glycos_transf_2"/>
    <property type="match status" value="1"/>
</dbReference>
<organism evidence="7 8">
    <name type="scientific">Fibrivirga algicola</name>
    <dbReference type="NCBI Taxonomy" id="2950420"/>
    <lineage>
        <taxon>Bacteria</taxon>
        <taxon>Pseudomonadati</taxon>
        <taxon>Bacteroidota</taxon>
        <taxon>Cytophagia</taxon>
        <taxon>Cytophagales</taxon>
        <taxon>Spirosomataceae</taxon>
        <taxon>Fibrivirga</taxon>
    </lineage>
</organism>
<gene>
    <name evidence="7" type="ORF">F7231_03655</name>
</gene>
<dbReference type="CDD" id="cd00761">
    <property type="entry name" value="Glyco_tranf_GTA_type"/>
    <property type="match status" value="1"/>
</dbReference>
<sequence>MTPQLSVIIPTYQRPELLRQCLEALAKQTLSTELIEIVVVDDGDQPQTALAVRNAAQETGLSIRYIAQPERRGLAAARNRGWRVALSALIAFTDDDCIPDSNWLKAALTGFEQGACVLTGQSTGYIGTRSLPKVAEFTTANLFCHRSVLDAVGGFDEAFDSAWREDSELQFKLLRMGVSITPCPDARVVHSLSPAPWYAPLRDERKNRYDALLYRKHPDLFRQRIPAYSSLVRRYYLTVSAVFLSGIALMAGQWTMVYAGLGSWLLLTMLLVVERSSGQTFSWRSLGQTLVVGTATPFLSVYWRLYGAVKYRALYW</sequence>
<keyword evidence="4" id="KW-0812">Transmembrane</keyword>
<keyword evidence="8" id="KW-1185">Reference proteome</keyword>
<feature type="transmembrane region" description="Helical" evidence="4">
    <location>
        <begin position="285"/>
        <end position="306"/>
    </location>
</feature>
<evidence type="ECO:0000259" key="6">
    <source>
        <dbReference type="Pfam" id="PF13632"/>
    </source>
</evidence>
<evidence type="ECO:0000256" key="4">
    <source>
        <dbReference type="SAM" id="Phobius"/>
    </source>
</evidence>
<dbReference type="InterPro" id="IPR029044">
    <property type="entry name" value="Nucleotide-diphossugar_trans"/>
</dbReference>
<feature type="domain" description="Glycosyltransferase 2-like" evidence="5">
    <location>
        <begin position="6"/>
        <end position="128"/>
    </location>
</feature>
<name>A0ABX0QDG2_9BACT</name>
<dbReference type="RefSeq" id="WP_166690919.1">
    <property type="nucleotide sequence ID" value="NZ_WAEL01000001.1"/>
</dbReference>
<evidence type="ECO:0000313" key="7">
    <source>
        <dbReference type="EMBL" id="NID09255.1"/>
    </source>
</evidence>
<dbReference type="Gene3D" id="3.90.550.10">
    <property type="entry name" value="Spore Coat Polysaccharide Biosynthesis Protein SpsA, Chain A"/>
    <property type="match status" value="1"/>
</dbReference>
<dbReference type="PANTHER" id="PTHR43179">
    <property type="entry name" value="RHAMNOSYLTRANSFERASE WBBL"/>
    <property type="match status" value="1"/>
</dbReference>